<evidence type="ECO:0000313" key="2">
    <source>
        <dbReference type="Proteomes" id="UP001501844"/>
    </source>
</evidence>
<gene>
    <name evidence="1" type="ORF">GCM10023183_37680</name>
</gene>
<accession>A0ABP8G3X6</accession>
<organism evidence="1 2">
    <name type="scientific">Nibribacter koreensis</name>
    <dbReference type="NCBI Taxonomy" id="1084519"/>
    <lineage>
        <taxon>Bacteria</taxon>
        <taxon>Pseudomonadati</taxon>
        <taxon>Bacteroidota</taxon>
        <taxon>Cytophagia</taxon>
        <taxon>Cytophagales</taxon>
        <taxon>Hymenobacteraceae</taxon>
        <taxon>Nibribacter</taxon>
    </lineage>
</organism>
<dbReference type="EMBL" id="BAABGX010000005">
    <property type="protein sequence ID" value="GAA4316524.1"/>
    <property type="molecule type" value="Genomic_DNA"/>
</dbReference>
<proteinExistence type="predicted"/>
<keyword evidence="2" id="KW-1185">Reference proteome</keyword>
<comment type="caution">
    <text evidence="1">The sequence shown here is derived from an EMBL/GenBank/DDBJ whole genome shotgun (WGS) entry which is preliminary data.</text>
</comment>
<protein>
    <submittedName>
        <fullName evidence="1">Uncharacterized protein</fullName>
    </submittedName>
</protein>
<dbReference type="RefSeq" id="WP_345169781.1">
    <property type="nucleotide sequence ID" value="NZ_BAABGX010000005.1"/>
</dbReference>
<evidence type="ECO:0000313" key="1">
    <source>
        <dbReference type="EMBL" id="GAA4316524.1"/>
    </source>
</evidence>
<sequence>MNPTDRRGYAPRVKFLSGAVALSALLLLALPMYARLYSPGPEGVSFYAVPLVCSAAPTIGCGSKAKFLLVDLEQHSEAIEGAWLNRKGTVVAVKWRGTVSSDKREAVLKAVGTVHNSTLTALTSKEEANVSASFPSKKDWFRGREVDELSREEARIIAKNTMKGYREKQLVKPSFEKQFEADVEKIYTDLFLSISSYKDLSTETYNRIEAQIQAAGEKYVGIGNMPRVELCTAPKLEGAKGESCTQATGKSCCDKN</sequence>
<name>A0ABP8G3X6_9BACT</name>
<reference evidence="2" key="1">
    <citation type="journal article" date="2019" name="Int. J. Syst. Evol. Microbiol.">
        <title>The Global Catalogue of Microorganisms (GCM) 10K type strain sequencing project: providing services to taxonomists for standard genome sequencing and annotation.</title>
        <authorList>
            <consortium name="The Broad Institute Genomics Platform"/>
            <consortium name="The Broad Institute Genome Sequencing Center for Infectious Disease"/>
            <person name="Wu L."/>
            <person name="Ma J."/>
        </authorList>
    </citation>
    <scope>NUCLEOTIDE SEQUENCE [LARGE SCALE GENOMIC DNA]</scope>
    <source>
        <strain evidence="2">JCM 17917</strain>
    </source>
</reference>
<dbReference type="Proteomes" id="UP001501844">
    <property type="component" value="Unassembled WGS sequence"/>
</dbReference>